<evidence type="ECO:0000313" key="3">
    <source>
        <dbReference type="Proteomes" id="UP000587608"/>
    </source>
</evidence>
<dbReference type="PANTHER" id="PTHR38589:SF1">
    <property type="entry name" value="BLR0621 PROTEIN"/>
    <property type="match status" value="1"/>
</dbReference>
<evidence type="ECO:0000256" key="1">
    <source>
        <dbReference type="SAM" id="MobiDB-lite"/>
    </source>
</evidence>
<name>A0A7W2DW27_9ACTN</name>
<evidence type="ECO:0000313" key="2">
    <source>
        <dbReference type="EMBL" id="MBA5224084.1"/>
    </source>
</evidence>
<gene>
    <name evidence="2" type="ORF">H1X69_22030</name>
</gene>
<proteinExistence type="predicted"/>
<dbReference type="PROSITE" id="PS51257">
    <property type="entry name" value="PROKAR_LIPOPROTEIN"/>
    <property type="match status" value="1"/>
</dbReference>
<dbReference type="AlphaFoldDB" id="A0A7W2DW27"/>
<protein>
    <recommendedName>
        <fullName evidence="4">Lipoprotein</fullName>
    </recommendedName>
</protein>
<evidence type="ECO:0008006" key="4">
    <source>
        <dbReference type="Google" id="ProtNLM"/>
    </source>
</evidence>
<accession>A0A7W2DW27</accession>
<dbReference type="PANTHER" id="PTHR38589">
    <property type="entry name" value="BLR0621 PROTEIN"/>
    <property type="match status" value="1"/>
</dbReference>
<comment type="caution">
    <text evidence="2">The sequence shown here is derived from an EMBL/GenBank/DDBJ whole genome shotgun (WGS) entry which is preliminary data.</text>
</comment>
<organism evidence="2 3">
    <name type="scientific">Streptomyces griseoaurantiacus</name>
    <dbReference type="NCBI Taxonomy" id="68213"/>
    <lineage>
        <taxon>Bacteria</taxon>
        <taxon>Bacillati</taxon>
        <taxon>Actinomycetota</taxon>
        <taxon>Actinomycetes</taxon>
        <taxon>Kitasatosporales</taxon>
        <taxon>Streptomycetaceae</taxon>
        <taxon>Streptomyces</taxon>
        <taxon>Streptomyces aurantiacus group</taxon>
    </lineage>
</organism>
<sequence length="261" mass="27569">MMPQCRPFPSRPVRHGTAVAVGAVLLLCGCSVPSDTGAGAERPAGRTTPTTTAGRPGITEKEVHAARVLPGVGPALLARIPDSTGQVLLVTGKDRDGNTATARLYRRTPDGWEPTSASWPAHNALKGWTDDHRIGDLRSPVGAFTLTDAGGLLPDPGTRLPYDQGTGFRIAGTGSRGEPLAGSFDYVVAINYNRQPGTTPLDWTRPEGPSKGGGIWVHVDHHGPTQACVSIAREHMRELLRALDPSRKPMIVMGDAASLAR</sequence>
<dbReference type="Proteomes" id="UP000587608">
    <property type="component" value="Unassembled WGS sequence"/>
</dbReference>
<reference evidence="2 3" key="1">
    <citation type="submission" date="2020-07" db="EMBL/GenBank/DDBJ databases">
        <title>Differential regulation of undecylprodigiosin biosynthesis in the yeast-scavenging Streptomyces strain MBK6.</title>
        <authorList>
            <person name="Baral B."/>
            <person name="Siitonen V."/>
            <person name="Laughlin M."/>
            <person name="Yamada K."/>
            <person name="Ilomaeki M."/>
            <person name="Metsae-Ketelae M."/>
            <person name="Niemi J."/>
        </authorList>
    </citation>
    <scope>NUCLEOTIDE SEQUENCE [LARGE SCALE GENOMIC DNA]</scope>
    <source>
        <strain evidence="2 3">MBK6</strain>
    </source>
</reference>
<feature type="region of interest" description="Disordered" evidence="1">
    <location>
        <begin position="36"/>
        <end position="57"/>
    </location>
</feature>
<feature type="compositionally biased region" description="Low complexity" evidence="1">
    <location>
        <begin position="40"/>
        <end position="57"/>
    </location>
</feature>
<dbReference type="EMBL" id="JACERG010000015">
    <property type="protein sequence ID" value="MBA5224084.1"/>
    <property type="molecule type" value="Genomic_DNA"/>
</dbReference>